<feature type="region of interest" description="Disordered" evidence="1">
    <location>
        <begin position="22"/>
        <end position="50"/>
    </location>
</feature>
<evidence type="ECO:0008006" key="5">
    <source>
        <dbReference type="Google" id="ProtNLM"/>
    </source>
</evidence>
<proteinExistence type="predicted"/>
<sequence>MIRTTVFIFVVVLALGHCSAIPEQPEPELSASPTDERSSTGAPEISTKRP</sequence>
<evidence type="ECO:0000313" key="3">
    <source>
        <dbReference type="EMBL" id="KFM65046.1"/>
    </source>
</evidence>
<feature type="signal peptide" evidence="2">
    <location>
        <begin position="1"/>
        <end position="20"/>
    </location>
</feature>
<dbReference type="EMBL" id="KK115402">
    <property type="protein sequence ID" value="KFM65046.1"/>
    <property type="molecule type" value="Genomic_DNA"/>
</dbReference>
<feature type="non-terminal residue" evidence="3">
    <location>
        <position position="50"/>
    </location>
</feature>
<gene>
    <name evidence="3" type="ORF">X975_13532</name>
</gene>
<organism evidence="3 4">
    <name type="scientific">Stegodyphus mimosarum</name>
    <name type="common">African social velvet spider</name>
    <dbReference type="NCBI Taxonomy" id="407821"/>
    <lineage>
        <taxon>Eukaryota</taxon>
        <taxon>Metazoa</taxon>
        <taxon>Ecdysozoa</taxon>
        <taxon>Arthropoda</taxon>
        <taxon>Chelicerata</taxon>
        <taxon>Arachnida</taxon>
        <taxon>Araneae</taxon>
        <taxon>Araneomorphae</taxon>
        <taxon>Entelegynae</taxon>
        <taxon>Eresoidea</taxon>
        <taxon>Eresidae</taxon>
        <taxon>Stegodyphus</taxon>
    </lineage>
</organism>
<evidence type="ECO:0000256" key="2">
    <source>
        <dbReference type="SAM" id="SignalP"/>
    </source>
</evidence>
<keyword evidence="4" id="KW-1185">Reference proteome</keyword>
<dbReference type="AlphaFoldDB" id="A0A087TIV7"/>
<feature type="chain" id="PRO_5001829669" description="Secreted protein" evidence="2">
    <location>
        <begin position="21"/>
        <end position="50"/>
    </location>
</feature>
<accession>A0A087TIV7</accession>
<reference evidence="3 4" key="1">
    <citation type="submission" date="2013-11" db="EMBL/GenBank/DDBJ databases">
        <title>Genome sequencing of Stegodyphus mimosarum.</title>
        <authorList>
            <person name="Bechsgaard J."/>
        </authorList>
    </citation>
    <scope>NUCLEOTIDE SEQUENCE [LARGE SCALE GENOMIC DNA]</scope>
</reference>
<dbReference type="Proteomes" id="UP000054359">
    <property type="component" value="Unassembled WGS sequence"/>
</dbReference>
<keyword evidence="2" id="KW-0732">Signal</keyword>
<evidence type="ECO:0000256" key="1">
    <source>
        <dbReference type="SAM" id="MobiDB-lite"/>
    </source>
</evidence>
<name>A0A087TIV7_STEMI</name>
<protein>
    <recommendedName>
        <fullName evidence="5">Secreted protein</fullName>
    </recommendedName>
</protein>
<dbReference type="OrthoDB" id="6435002at2759"/>
<evidence type="ECO:0000313" key="4">
    <source>
        <dbReference type="Proteomes" id="UP000054359"/>
    </source>
</evidence>